<evidence type="ECO:0000313" key="2">
    <source>
        <dbReference type="WBParaSite" id="nRc.2.0.1.t36144-RA"/>
    </source>
</evidence>
<keyword evidence="1" id="KW-1185">Reference proteome</keyword>
<dbReference type="AlphaFoldDB" id="A0A915KDY1"/>
<name>A0A915KDY1_ROMCU</name>
<protein>
    <submittedName>
        <fullName evidence="2">Uncharacterized protein</fullName>
    </submittedName>
</protein>
<evidence type="ECO:0000313" key="1">
    <source>
        <dbReference type="Proteomes" id="UP000887565"/>
    </source>
</evidence>
<reference evidence="2" key="1">
    <citation type="submission" date="2022-11" db="UniProtKB">
        <authorList>
            <consortium name="WormBaseParasite"/>
        </authorList>
    </citation>
    <scope>IDENTIFICATION</scope>
</reference>
<organism evidence="1 2">
    <name type="scientific">Romanomermis culicivorax</name>
    <name type="common">Nematode worm</name>
    <dbReference type="NCBI Taxonomy" id="13658"/>
    <lineage>
        <taxon>Eukaryota</taxon>
        <taxon>Metazoa</taxon>
        <taxon>Ecdysozoa</taxon>
        <taxon>Nematoda</taxon>
        <taxon>Enoplea</taxon>
        <taxon>Dorylaimia</taxon>
        <taxon>Mermithida</taxon>
        <taxon>Mermithoidea</taxon>
        <taxon>Mermithidae</taxon>
        <taxon>Romanomermis</taxon>
    </lineage>
</organism>
<accession>A0A915KDY1</accession>
<sequence length="76" mass="8166">MSRFLDKFRSNEMLCAGPAQSGSARGCHGNHGSIFSSKICVGQLKVFGCYNVFLLKFGCLCSMATKLGDSPGKLKQ</sequence>
<proteinExistence type="predicted"/>
<dbReference type="Proteomes" id="UP000887565">
    <property type="component" value="Unplaced"/>
</dbReference>
<dbReference type="WBParaSite" id="nRc.2.0.1.t36144-RA">
    <property type="protein sequence ID" value="nRc.2.0.1.t36144-RA"/>
    <property type="gene ID" value="nRc.2.0.1.g36144"/>
</dbReference>